<dbReference type="Proteomes" id="UP001597474">
    <property type="component" value="Unassembled WGS sequence"/>
</dbReference>
<gene>
    <name evidence="2" type="ORF">ACFSUD_16030</name>
</gene>
<evidence type="ECO:0000313" key="3">
    <source>
        <dbReference type="Proteomes" id="UP001597474"/>
    </source>
</evidence>
<sequence length="98" mass="10476">MRYFLRPAPALCAALLTLAACDELAVANDPVALAELRAHKSCIAAVEQQTGVSGSSVNTTLPVVELNQYVIDVPGALSWTCYTDENGKAAQLVEFRPR</sequence>
<evidence type="ECO:0008006" key="4">
    <source>
        <dbReference type="Google" id="ProtNLM"/>
    </source>
</evidence>
<evidence type="ECO:0000256" key="1">
    <source>
        <dbReference type="SAM" id="SignalP"/>
    </source>
</evidence>
<dbReference type="EMBL" id="JBHUMP010000017">
    <property type="protein sequence ID" value="MFD2741091.1"/>
    <property type="molecule type" value="Genomic_DNA"/>
</dbReference>
<evidence type="ECO:0000313" key="2">
    <source>
        <dbReference type="EMBL" id="MFD2741091.1"/>
    </source>
</evidence>
<keyword evidence="3" id="KW-1185">Reference proteome</keyword>
<name>A0ABW5U5C3_9RHOB</name>
<comment type="caution">
    <text evidence="2">The sequence shown here is derived from an EMBL/GenBank/DDBJ whole genome shotgun (WGS) entry which is preliminary data.</text>
</comment>
<accession>A0ABW5U5C3</accession>
<dbReference type="RefSeq" id="WP_386375518.1">
    <property type="nucleotide sequence ID" value="NZ_JBHUMP010000017.1"/>
</dbReference>
<proteinExistence type="predicted"/>
<reference evidence="3" key="1">
    <citation type="journal article" date="2019" name="Int. J. Syst. Evol. Microbiol.">
        <title>The Global Catalogue of Microorganisms (GCM) 10K type strain sequencing project: providing services to taxonomists for standard genome sequencing and annotation.</title>
        <authorList>
            <consortium name="The Broad Institute Genomics Platform"/>
            <consortium name="The Broad Institute Genome Sequencing Center for Infectious Disease"/>
            <person name="Wu L."/>
            <person name="Ma J."/>
        </authorList>
    </citation>
    <scope>NUCLEOTIDE SEQUENCE [LARGE SCALE GENOMIC DNA]</scope>
    <source>
        <strain evidence="3">TISTR 2562</strain>
    </source>
</reference>
<dbReference type="PROSITE" id="PS51257">
    <property type="entry name" value="PROKAR_LIPOPROTEIN"/>
    <property type="match status" value="1"/>
</dbReference>
<organism evidence="2 3">
    <name type="scientific">Sulfitobacter aestuarii</name>
    <dbReference type="NCBI Taxonomy" id="2161676"/>
    <lineage>
        <taxon>Bacteria</taxon>
        <taxon>Pseudomonadati</taxon>
        <taxon>Pseudomonadota</taxon>
        <taxon>Alphaproteobacteria</taxon>
        <taxon>Rhodobacterales</taxon>
        <taxon>Roseobacteraceae</taxon>
        <taxon>Sulfitobacter</taxon>
    </lineage>
</organism>
<feature type="signal peptide" evidence="1">
    <location>
        <begin position="1"/>
        <end position="19"/>
    </location>
</feature>
<feature type="chain" id="PRO_5046244380" description="Lipoprotein" evidence="1">
    <location>
        <begin position="20"/>
        <end position="98"/>
    </location>
</feature>
<keyword evidence="1" id="KW-0732">Signal</keyword>
<protein>
    <recommendedName>
        <fullName evidence="4">Lipoprotein</fullName>
    </recommendedName>
</protein>